<feature type="compositionally biased region" description="Basic residues" evidence="1">
    <location>
        <begin position="199"/>
        <end position="223"/>
    </location>
</feature>
<feature type="compositionally biased region" description="Basic residues" evidence="1">
    <location>
        <begin position="155"/>
        <end position="165"/>
    </location>
</feature>
<gene>
    <name evidence="2" type="ordered locus">Os01g0572966</name>
    <name evidence="2" type="ORF">OSNPB_010572966</name>
</gene>
<dbReference type="Proteomes" id="UP000059680">
    <property type="component" value="Chromosome 1"/>
</dbReference>
<keyword evidence="3" id="KW-1185">Reference proteome</keyword>
<dbReference type="AlphaFoldDB" id="A0A0P0V4F7"/>
<organism evidence="2 3">
    <name type="scientific">Oryza sativa subsp. japonica</name>
    <name type="common">Rice</name>
    <dbReference type="NCBI Taxonomy" id="39947"/>
    <lineage>
        <taxon>Eukaryota</taxon>
        <taxon>Viridiplantae</taxon>
        <taxon>Streptophyta</taxon>
        <taxon>Embryophyta</taxon>
        <taxon>Tracheophyta</taxon>
        <taxon>Spermatophyta</taxon>
        <taxon>Magnoliopsida</taxon>
        <taxon>Liliopsida</taxon>
        <taxon>Poales</taxon>
        <taxon>Poaceae</taxon>
        <taxon>BOP clade</taxon>
        <taxon>Oryzoideae</taxon>
        <taxon>Oryzeae</taxon>
        <taxon>Oryzinae</taxon>
        <taxon>Oryza</taxon>
        <taxon>Oryza sativa</taxon>
    </lineage>
</organism>
<feature type="region of interest" description="Disordered" evidence="1">
    <location>
        <begin position="84"/>
        <end position="229"/>
    </location>
</feature>
<reference evidence="2 3" key="2">
    <citation type="journal article" date="2013" name="Plant Cell Physiol.">
        <title>Rice Annotation Project Database (RAP-DB): an integrative and interactive database for rice genomics.</title>
        <authorList>
            <person name="Sakai H."/>
            <person name="Lee S.S."/>
            <person name="Tanaka T."/>
            <person name="Numa H."/>
            <person name="Kim J."/>
            <person name="Kawahara Y."/>
            <person name="Wakimoto H."/>
            <person name="Yang C.C."/>
            <person name="Iwamoto M."/>
            <person name="Abe T."/>
            <person name="Yamada Y."/>
            <person name="Muto A."/>
            <person name="Inokuchi H."/>
            <person name="Ikemura T."/>
            <person name="Matsumoto T."/>
            <person name="Sasaki T."/>
            <person name="Itoh T."/>
        </authorList>
    </citation>
    <scope>NUCLEOTIDE SEQUENCE [LARGE SCALE GENOMIC DNA]</scope>
    <source>
        <strain evidence="3">cv. Nipponbare</strain>
    </source>
</reference>
<evidence type="ECO:0000256" key="1">
    <source>
        <dbReference type="SAM" id="MobiDB-lite"/>
    </source>
</evidence>
<dbReference type="EMBL" id="AP014957">
    <property type="protein sequence ID" value="BAS72805.1"/>
    <property type="molecule type" value="Genomic_DNA"/>
</dbReference>
<dbReference type="Gramene" id="Os01t0572966-00">
    <property type="protein sequence ID" value="Os01t0572966-00"/>
    <property type="gene ID" value="Os01g0572966"/>
</dbReference>
<proteinExistence type="predicted"/>
<reference evidence="2 3" key="3">
    <citation type="journal article" date="2013" name="Rice">
        <title>Improvement of the Oryza sativa Nipponbare reference genome using next generation sequence and optical map data.</title>
        <authorList>
            <person name="Kawahara Y."/>
            <person name="de la Bastide M."/>
            <person name="Hamilton J.P."/>
            <person name="Kanamori H."/>
            <person name="McCombie W.R."/>
            <person name="Ouyang S."/>
            <person name="Schwartz D.C."/>
            <person name="Tanaka T."/>
            <person name="Wu J."/>
            <person name="Zhou S."/>
            <person name="Childs K.L."/>
            <person name="Davidson R.M."/>
            <person name="Lin H."/>
            <person name="Quesada-Ocampo L."/>
            <person name="Vaillancourt B."/>
            <person name="Sakai H."/>
            <person name="Lee S.S."/>
            <person name="Kim J."/>
            <person name="Numa H."/>
            <person name="Itoh T."/>
            <person name="Buell C.R."/>
            <person name="Matsumoto T."/>
        </authorList>
    </citation>
    <scope>NUCLEOTIDE SEQUENCE [LARGE SCALE GENOMIC DNA]</scope>
    <source>
        <strain evidence="3">cv. Nipponbare</strain>
    </source>
</reference>
<name>A0A0P0V4F7_ORYSJ</name>
<reference evidence="3" key="1">
    <citation type="journal article" date="2005" name="Nature">
        <title>The map-based sequence of the rice genome.</title>
        <authorList>
            <consortium name="International rice genome sequencing project (IRGSP)"/>
            <person name="Matsumoto T."/>
            <person name="Wu J."/>
            <person name="Kanamori H."/>
            <person name="Katayose Y."/>
            <person name="Fujisawa M."/>
            <person name="Namiki N."/>
            <person name="Mizuno H."/>
            <person name="Yamamoto K."/>
            <person name="Antonio B.A."/>
            <person name="Baba T."/>
            <person name="Sakata K."/>
            <person name="Nagamura Y."/>
            <person name="Aoki H."/>
            <person name="Arikawa K."/>
            <person name="Arita K."/>
            <person name="Bito T."/>
            <person name="Chiden Y."/>
            <person name="Fujitsuka N."/>
            <person name="Fukunaka R."/>
            <person name="Hamada M."/>
            <person name="Harada C."/>
            <person name="Hayashi A."/>
            <person name="Hijishita S."/>
            <person name="Honda M."/>
            <person name="Hosokawa S."/>
            <person name="Ichikawa Y."/>
            <person name="Idonuma A."/>
            <person name="Iijima M."/>
            <person name="Ikeda M."/>
            <person name="Ikeno M."/>
            <person name="Ito K."/>
            <person name="Ito S."/>
            <person name="Ito T."/>
            <person name="Ito Y."/>
            <person name="Ito Y."/>
            <person name="Iwabuchi A."/>
            <person name="Kamiya K."/>
            <person name="Karasawa W."/>
            <person name="Kurita K."/>
            <person name="Katagiri S."/>
            <person name="Kikuta A."/>
            <person name="Kobayashi H."/>
            <person name="Kobayashi N."/>
            <person name="Machita K."/>
            <person name="Maehara T."/>
            <person name="Masukawa M."/>
            <person name="Mizubayashi T."/>
            <person name="Mukai Y."/>
            <person name="Nagasaki H."/>
            <person name="Nagata Y."/>
            <person name="Naito S."/>
            <person name="Nakashima M."/>
            <person name="Nakama Y."/>
            <person name="Nakamichi Y."/>
            <person name="Nakamura M."/>
            <person name="Meguro A."/>
            <person name="Negishi M."/>
            <person name="Ohta I."/>
            <person name="Ohta T."/>
            <person name="Okamoto M."/>
            <person name="Ono N."/>
            <person name="Saji S."/>
            <person name="Sakaguchi M."/>
            <person name="Sakai K."/>
            <person name="Shibata M."/>
            <person name="Shimokawa T."/>
            <person name="Song J."/>
            <person name="Takazaki Y."/>
            <person name="Terasawa K."/>
            <person name="Tsugane M."/>
            <person name="Tsuji K."/>
            <person name="Ueda S."/>
            <person name="Waki K."/>
            <person name="Yamagata H."/>
            <person name="Yamamoto M."/>
            <person name="Yamamoto S."/>
            <person name="Yamane H."/>
            <person name="Yoshiki S."/>
            <person name="Yoshihara R."/>
            <person name="Yukawa K."/>
            <person name="Zhong H."/>
            <person name="Yano M."/>
            <person name="Yuan Q."/>
            <person name="Ouyang S."/>
            <person name="Liu J."/>
            <person name="Jones K.M."/>
            <person name="Gansberger K."/>
            <person name="Moffat K."/>
            <person name="Hill J."/>
            <person name="Bera J."/>
            <person name="Fadrosh D."/>
            <person name="Jin S."/>
            <person name="Johri S."/>
            <person name="Kim M."/>
            <person name="Overton L."/>
            <person name="Reardon M."/>
            <person name="Tsitrin T."/>
            <person name="Vuong H."/>
            <person name="Weaver B."/>
            <person name="Ciecko A."/>
            <person name="Tallon L."/>
            <person name="Jackson J."/>
            <person name="Pai G."/>
            <person name="Aken S.V."/>
            <person name="Utterback T."/>
            <person name="Reidmuller S."/>
            <person name="Feldblyum T."/>
            <person name="Hsiao J."/>
            <person name="Zismann V."/>
            <person name="Iobst S."/>
            <person name="de Vazeille A.R."/>
            <person name="Buell C.R."/>
            <person name="Ying K."/>
            <person name="Li Y."/>
            <person name="Lu T."/>
            <person name="Huang Y."/>
            <person name="Zhao Q."/>
            <person name="Feng Q."/>
            <person name="Zhang L."/>
            <person name="Zhu J."/>
            <person name="Weng Q."/>
            <person name="Mu J."/>
            <person name="Lu Y."/>
            <person name="Fan D."/>
            <person name="Liu Y."/>
            <person name="Guan J."/>
            <person name="Zhang Y."/>
            <person name="Yu S."/>
            <person name="Liu X."/>
            <person name="Zhang Y."/>
            <person name="Hong G."/>
            <person name="Han B."/>
            <person name="Choisne N."/>
            <person name="Demange N."/>
            <person name="Orjeda G."/>
            <person name="Samain S."/>
            <person name="Cattolico L."/>
            <person name="Pelletier E."/>
            <person name="Couloux A."/>
            <person name="Segurens B."/>
            <person name="Wincker P."/>
            <person name="D'Hont A."/>
            <person name="Scarpelli C."/>
            <person name="Weissenbach J."/>
            <person name="Salanoubat M."/>
            <person name="Quetier F."/>
            <person name="Yu Y."/>
            <person name="Kim H.R."/>
            <person name="Rambo T."/>
            <person name="Currie J."/>
            <person name="Collura K."/>
            <person name="Luo M."/>
            <person name="Yang T."/>
            <person name="Ammiraju J.S.S."/>
            <person name="Engler F."/>
            <person name="Soderlund C."/>
            <person name="Wing R.A."/>
            <person name="Palmer L.E."/>
            <person name="de la Bastide M."/>
            <person name="Spiegel L."/>
            <person name="Nascimento L."/>
            <person name="Zutavern T."/>
            <person name="O'Shaughnessy A."/>
            <person name="Dike S."/>
            <person name="Dedhia N."/>
            <person name="Preston R."/>
            <person name="Balija V."/>
            <person name="McCombie W.R."/>
            <person name="Chow T."/>
            <person name="Chen H."/>
            <person name="Chung M."/>
            <person name="Chen C."/>
            <person name="Shaw J."/>
            <person name="Wu H."/>
            <person name="Hsiao K."/>
            <person name="Chao Y."/>
            <person name="Chu M."/>
            <person name="Cheng C."/>
            <person name="Hour A."/>
            <person name="Lee P."/>
            <person name="Lin S."/>
            <person name="Lin Y."/>
            <person name="Liou J."/>
            <person name="Liu S."/>
            <person name="Hsing Y."/>
            <person name="Raghuvanshi S."/>
            <person name="Mohanty A."/>
            <person name="Bharti A.K."/>
            <person name="Gaur A."/>
            <person name="Gupta V."/>
            <person name="Kumar D."/>
            <person name="Ravi V."/>
            <person name="Vij S."/>
            <person name="Kapur A."/>
            <person name="Khurana P."/>
            <person name="Khurana P."/>
            <person name="Khurana J.P."/>
            <person name="Tyagi A.K."/>
            <person name="Gaikwad K."/>
            <person name="Singh A."/>
            <person name="Dalal V."/>
            <person name="Srivastava S."/>
            <person name="Dixit A."/>
            <person name="Pal A.K."/>
            <person name="Ghazi I.A."/>
            <person name="Yadav M."/>
            <person name="Pandit A."/>
            <person name="Bhargava A."/>
            <person name="Sureshbabu K."/>
            <person name="Batra K."/>
            <person name="Sharma T.R."/>
            <person name="Mohapatra T."/>
            <person name="Singh N.K."/>
            <person name="Messing J."/>
            <person name="Nelson A.B."/>
            <person name="Fuks G."/>
            <person name="Kavchok S."/>
            <person name="Keizer G."/>
            <person name="Linton E."/>
            <person name="Llaca V."/>
            <person name="Song R."/>
            <person name="Tanyolac B."/>
            <person name="Young S."/>
            <person name="Ho-Il K."/>
            <person name="Hahn J.H."/>
            <person name="Sangsakoo G."/>
            <person name="Vanavichit A."/>
            <person name="de Mattos Luiz.A.T."/>
            <person name="Zimmer P.D."/>
            <person name="Malone G."/>
            <person name="Dellagostin O."/>
            <person name="de Oliveira A.C."/>
            <person name="Bevan M."/>
            <person name="Bancroft I."/>
            <person name="Minx P."/>
            <person name="Cordum H."/>
            <person name="Wilson R."/>
            <person name="Cheng Z."/>
            <person name="Jin W."/>
            <person name="Jiang J."/>
            <person name="Leong S.A."/>
            <person name="Iwama H."/>
            <person name="Gojobori T."/>
            <person name="Itoh T."/>
            <person name="Niimura Y."/>
            <person name="Fujii Y."/>
            <person name="Habara T."/>
            <person name="Sakai H."/>
            <person name="Sato Y."/>
            <person name="Wilson G."/>
            <person name="Kumar K."/>
            <person name="McCouch S."/>
            <person name="Juretic N."/>
            <person name="Hoen D."/>
            <person name="Wright S."/>
            <person name="Bruskiewich R."/>
            <person name="Bureau T."/>
            <person name="Miyao A."/>
            <person name="Hirochika H."/>
            <person name="Nishikawa T."/>
            <person name="Kadowaki K."/>
            <person name="Sugiura M."/>
            <person name="Burr B."/>
            <person name="Sasaki T."/>
        </authorList>
    </citation>
    <scope>NUCLEOTIDE SEQUENCE [LARGE SCALE GENOMIC DNA]</scope>
    <source>
        <strain evidence="3">cv. Nipponbare</strain>
    </source>
</reference>
<evidence type="ECO:0000313" key="3">
    <source>
        <dbReference type="Proteomes" id="UP000059680"/>
    </source>
</evidence>
<dbReference type="InParanoid" id="A0A0P0V4F7"/>
<feature type="compositionally biased region" description="Basic residues" evidence="1">
    <location>
        <begin position="117"/>
        <end position="143"/>
    </location>
</feature>
<feature type="compositionally biased region" description="Basic residues" evidence="1">
    <location>
        <begin position="35"/>
        <end position="46"/>
    </location>
</feature>
<accession>A0A0P0V4F7</accession>
<feature type="compositionally biased region" description="Low complexity" evidence="1">
    <location>
        <begin position="184"/>
        <end position="198"/>
    </location>
</feature>
<protein>
    <submittedName>
        <fullName evidence="2">Os01g0572966 protein</fullName>
    </submittedName>
</protein>
<evidence type="ECO:0000313" key="2">
    <source>
        <dbReference type="EMBL" id="BAS72805.1"/>
    </source>
</evidence>
<dbReference type="PaxDb" id="39947-A0A0P0V4F7"/>
<sequence>LASARRGNGEIVGEEYCAAEERVLDHGEQDLPLLPRRRLRGLRPPHRPSGSRAKVHLTTPWAPAHGVGGPRVGLVSDLAGRADLLRAPPGTGRPPRADEEARVPVAHGGRAPARGPSPRRGRRARGRRPARRPRRRRTPRRRAVSPGPRRPPAGSRRRCRRRRGGTRSGIAGRPLAGPRPPGSSAPAGIPSGTRAPGGRTRRTPPVGRRRRPLRPARCRRRTGAKVGPWRSAARRELGLRRIGKLGHRNGEFAAKYAAACTCMRRDIYTDNTGRA</sequence>
<feature type="non-terminal residue" evidence="2">
    <location>
        <position position="275"/>
    </location>
</feature>
<feature type="region of interest" description="Disordered" evidence="1">
    <location>
        <begin position="35"/>
        <end position="64"/>
    </location>
</feature>